<comment type="caution">
    <text evidence="2">The sequence shown here is derived from an EMBL/GenBank/DDBJ whole genome shotgun (WGS) entry which is preliminary data.</text>
</comment>
<dbReference type="STRING" id="231916.A0A409VPS3"/>
<name>A0A409VPS3_9AGAR</name>
<organism evidence="2 3">
    <name type="scientific">Gymnopilus dilepis</name>
    <dbReference type="NCBI Taxonomy" id="231916"/>
    <lineage>
        <taxon>Eukaryota</taxon>
        <taxon>Fungi</taxon>
        <taxon>Dikarya</taxon>
        <taxon>Basidiomycota</taxon>
        <taxon>Agaricomycotina</taxon>
        <taxon>Agaricomycetes</taxon>
        <taxon>Agaricomycetidae</taxon>
        <taxon>Agaricales</taxon>
        <taxon>Agaricineae</taxon>
        <taxon>Hymenogastraceae</taxon>
        <taxon>Gymnopilus</taxon>
    </lineage>
</organism>
<evidence type="ECO:0000313" key="2">
    <source>
        <dbReference type="EMBL" id="PPQ68270.1"/>
    </source>
</evidence>
<feature type="compositionally biased region" description="Polar residues" evidence="1">
    <location>
        <begin position="186"/>
        <end position="202"/>
    </location>
</feature>
<feature type="region of interest" description="Disordered" evidence="1">
    <location>
        <begin position="158"/>
        <end position="294"/>
    </location>
</feature>
<dbReference type="InParanoid" id="A0A409VPS3"/>
<gene>
    <name evidence="2" type="ORF">CVT26_006186</name>
</gene>
<protein>
    <submittedName>
        <fullName evidence="2">Uncharacterized protein</fullName>
    </submittedName>
</protein>
<evidence type="ECO:0000313" key="3">
    <source>
        <dbReference type="Proteomes" id="UP000284706"/>
    </source>
</evidence>
<feature type="compositionally biased region" description="Low complexity" evidence="1">
    <location>
        <begin position="346"/>
        <end position="356"/>
    </location>
</feature>
<evidence type="ECO:0000256" key="1">
    <source>
        <dbReference type="SAM" id="MobiDB-lite"/>
    </source>
</evidence>
<dbReference type="AlphaFoldDB" id="A0A409VPS3"/>
<dbReference type="Proteomes" id="UP000284706">
    <property type="component" value="Unassembled WGS sequence"/>
</dbReference>
<feature type="compositionally biased region" description="Low complexity" evidence="1">
    <location>
        <begin position="168"/>
        <end position="185"/>
    </location>
</feature>
<dbReference type="EMBL" id="NHYE01005599">
    <property type="protein sequence ID" value="PPQ68270.1"/>
    <property type="molecule type" value="Genomic_DNA"/>
</dbReference>
<keyword evidence="3" id="KW-1185">Reference proteome</keyword>
<feature type="region of interest" description="Disordered" evidence="1">
    <location>
        <begin position="368"/>
        <end position="398"/>
    </location>
</feature>
<proteinExistence type="predicted"/>
<feature type="compositionally biased region" description="Basic and acidic residues" evidence="1">
    <location>
        <begin position="310"/>
        <end position="322"/>
    </location>
</feature>
<feature type="compositionally biased region" description="Polar residues" evidence="1">
    <location>
        <begin position="389"/>
        <end position="398"/>
    </location>
</feature>
<reference evidence="2 3" key="1">
    <citation type="journal article" date="2018" name="Evol. Lett.">
        <title>Horizontal gene cluster transfer increased hallucinogenic mushroom diversity.</title>
        <authorList>
            <person name="Reynolds H.T."/>
            <person name="Vijayakumar V."/>
            <person name="Gluck-Thaler E."/>
            <person name="Korotkin H.B."/>
            <person name="Matheny P.B."/>
            <person name="Slot J.C."/>
        </authorList>
    </citation>
    <scope>NUCLEOTIDE SEQUENCE [LARGE SCALE GENOMIC DNA]</scope>
    <source>
        <strain evidence="2 3">SRW20</strain>
    </source>
</reference>
<dbReference type="OrthoDB" id="3253137at2759"/>
<sequence>MLASSRSGAIRRASIEKDSNLLTYENFVTELDSGDAFTTSIIDILVKEVADRRARTNVNDRKLLSERTVRSLRHLASHSRTYSSRPPGRSHGRRAQQLTEYFTAAHELDMEDDDDFGDPVAENATTIEGAQVNSNLFEAYTSSSSSATAWPTLTRRITASPSPISEDWPTVRSPPSSSTRPWTITASGSNPSLNPTSSQSNLSRQASIRRAARSRMVDFNDFTHRRRSAARDAGSSRPDGPSAETVTEPRDSSSSQTVRRFFPFPRPSRRPQNQQWSDFLEPPSPDSSDDPVQFFSVEPNWYDTVIDSRASPDEESREETENLLRAPRLRRGGVRAPESMLSRHASPIPITTPPIETVSVIPPSLARREEVSSNSTLPIIEEPVAYPTPGSTENENVA</sequence>
<accession>A0A409VPS3</accession>
<feature type="region of interest" description="Disordered" evidence="1">
    <location>
        <begin position="306"/>
        <end position="356"/>
    </location>
</feature>